<evidence type="ECO:0000259" key="1">
    <source>
        <dbReference type="Pfam" id="PF11716"/>
    </source>
</evidence>
<dbReference type="EMBL" id="VIWT01000004">
    <property type="protein sequence ID" value="TWF82997.1"/>
    <property type="molecule type" value="Genomic_DNA"/>
</dbReference>
<dbReference type="SUPFAM" id="SSF109854">
    <property type="entry name" value="DinB/YfiT-like putative metalloenzymes"/>
    <property type="match status" value="1"/>
</dbReference>
<evidence type="ECO:0000313" key="3">
    <source>
        <dbReference type="Proteomes" id="UP000317940"/>
    </source>
</evidence>
<dbReference type="Pfam" id="PF11716">
    <property type="entry name" value="MDMPI_N"/>
    <property type="match status" value="1"/>
</dbReference>
<feature type="domain" description="Mycothiol-dependent maleylpyruvate isomerase metal-binding" evidence="1">
    <location>
        <begin position="20"/>
        <end position="146"/>
    </location>
</feature>
<name>A0A561T7B7_9ACTN</name>
<protein>
    <submittedName>
        <fullName evidence="2">Uncharacterized protein (TIGR03083 family)</fullName>
    </submittedName>
</protein>
<evidence type="ECO:0000313" key="2">
    <source>
        <dbReference type="EMBL" id="TWF82997.1"/>
    </source>
</evidence>
<proteinExistence type="predicted"/>
<dbReference type="RefSeq" id="WP_170305238.1">
    <property type="nucleotide sequence ID" value="NZ_BAAAMZ010000009.1"/>
</dbReference>
<comment type="caution">
    <text evidence="2">The sequence shown here is derived from an EMBL/GenBank/DDBJ whole genome shotgun (WGS) entry which is preliminary data.</text>
</comment>
<gene>
    <name evidence="2" type="ORF">FHX73_14480</name>
</gene>
<reference evidence="2 3" key="1">
    <citation type="submission" date="2019-06" db="EMBL/GenBank/DDBJ databases">
        <title>Sequencing the genomes of 1000 actinobacteria strains.</title>
        <authorList>
            <person name="Klenk H.-P."/>
        </authorList>
    </citation>
    <scope>NUCLEOTIDE SEQUENCE [LARGE SCALE GENOMIC DNA]</scope>
    <source>
        <strain evidence="2 3">DSM 44826</strain>
    </source>
</reference>
<dbReference type="AlphaFoldDB" id="A0A561T7B7"/>
<dbReference type="GO" id="GO:0046872">
    <property type="term" value="F:metal ion binding"/>
    <property type="evidence" value="ECO:0007669"/>
    <property type="project" value="InterPro"/>
</dbReference>
<dbReference type="InterPro" id="IPR024344">
    <property type="entry name" value="MDMPI_metal-binding"/>
</dbReference>
<sequence>MTETVASTVAASDDHGRPAEVTEFLNILDTARSDALTACPGRTVHMIGAHLAGNYLEITRHVDAYLKGEPLSRTRTFDEREPEFRRMTAPQLTASIADGEQRMRRSMAELLEREEDPVLRWTNREVHAAGFLKHSRSECAVHRWDIGGDDELGDALLSQPELLEHVVAFIGPLPMTARGMAAGAGTGKPFQARLRSPGQPDIVLRVHDGPKIALVEPEGEALIEGDPAARLLFLWGRRAVPFHRLTCNGSVEELSRLQWLLSGY</sequence>
<dbReference type="InterPro" id="IPR034660">
    <property type="entry name" value="DinB/YfiT-like"/>
</dbReference>
<organism evidence="2 3">
    <name type="scientific">Kitasatospora viridis</name>
    <dbReference type="NCBI Taxonomy" id="281105"/>
    <lineage>
        <taxon>Bacteria</taxon>
        <taxon>Bacillati</taxon>
        <taxon>Actinomycetota</taxon>
        <taxon>Actinomycetes</taxon>
        <taxon>Kitasatosporales</taxon>
        <taxon>Streptomycetaceae</taxon>
        <taxon>Kitasatospora</taxon>
    </lineage>
</organism>
<dbReference type="Proteomes" id="UP000317940">
    <property type="component" value="Unassembled WGS sequence"/>
</dbReference>
<keyword evidence="3" id="KW-1185">Reference proteome</keyword>
<accession>A0A561T7B7</accession>
<dbReference type="Gene3D" id="1.20.120.450">
    <property type="entry name" value="dinb family like domain"/>
    <property type="match status" value="1"/>
</dbReference>